<gene>
    <name evidence="8" type="ORF">PVAP13_9KG262400</name>
</gene>
<protein>
    <recommendedName>
        <fullName evidence="10">Protein BIG GRAIN 1-like</fullName>
    </recommendedName>
</protein>
<feature type="compositionally biased region" description="Low complexity" evidence="7">
    <location>
        <begin position="116"/>
        <end position="132"/>
    </location>
</feature>
<keyword evidence="9" id="KW-1185">Reference proteome</keyword>
<evidence type="ECO:0000256" key="3">
    <source>
        <dbReference type="ARBA" id="ARBA00022448"/>
    </source>
</evidence>
<evidence type="ECO:0000313" key="9">
    <source>
        <dbReference type="Proteomes" id="UP000823388"/>
    </source>
</evidence>
<reference evidence="8" key="1">
    <citation type="submission" date="2020-05" db="EMBL/GenBank/DDBJ databases">
        <title>WGS assembly of Panicum virgatum.</title>
        <authorList>
            <person name="Lovell J.T."/>
            <person name="Jenkins J."/>
            <person name="Shu S."/>
            <person name="Juenger T.E."/>
            <person name="Schmutz J."/>
        </authorList>
    </citation>
    <scope>NUCLEOTIDE SEQUENCE</scope>
    <source>
        <strain evidence="8">AP13</strain>
    </source>
</reference>
<evidence type="ECO:0000256" key="5">
    <source>
        <dbReference type="ARBA" id="ARBA00023136"/>
    </source>
</evidence>
<comment type="caution">
    <text evidence="8">The sequence shown here is derived from an EMBL/GenBank/DDBJ whole genome shotgun (WGS) entry which is preliminary data.</text>
</comment>
<evidence type="ECO:0000313" key="8">
    <source>
        <dbReference type="EMBL" id="KAG2549275.1"/>
    </source>
</evidence>
<accession>A0A8T0NL17</accession>
<dbReference type="PANTHER" id="PTHR33541">
    <property type="entry name" value="PROTEIN BIG GRAIN 1-LIKE A-RELATED"/>
    <property type="match status" value="1"/>
</dbReference>
<evidence type="ECO:0000256" key="7">
    <source>
        <dbReference type="SAM" id="MobiDB-lite"/>
    </source>
</evidence>
<dbReference type="GO" id="GO:0005886">
    <property type="term" value="C:plasma membrane"/>
    <property type="evidence" value="ECO:0007669"/>
    <property type="project" value="UniProtKB-SubCell"/>
</dbReference>
<keyword evidence="4" id="KW-1003">Cell membrane</keyword>
<proteinExistence type="inferred from homology"/>
<evidence type="ECO:0000256" key="2">
    <source>
        <dbReference type="ARBA" id="ARBA00010067"/>
    </source>
</evidence>
<dbReference type="InterPro" id="IPR039621">
    <property type="entry name" value="BG1-like"/>
</dbReference>
<comment type="subcellular location">
    <subcellularLocation>
        <location evidence="1">Cell membrane</location>
    </subcellularLocation>
</comment>
<keyword evidence="3" id="KW-0813">Transport</keyword>
<keyword evidence="6" id="KW-0927">Auxin signaling pathway</keyword>
<feature type="region of interest" description="Disordered" evidence="7">
    <location>
        <begin position="112"/>
        <end position="157"/>
    </location>
</feature>
<name>A0A8T0NL17_PANVG</name>
<evidence type="ECO:0008006" key="10">
    <source>
        <dbReference type="Google" id="ProtNLM"/>
    </source>
</evidence>
<comment type="similarity">
    <text evidence="2">Belongs to the BIG GRAIN 1 (BG1) plant protein family.</text>
</comment>
<feature type="compositionally biased region" description="Basic residues" evidence="7">
    <location>
        <begin position="209"/>
        <end position="221"/>
    </location>
</feature>
<organism evidence="8 9">
    <name type="scientific">Panicum virgatum</name>
    <name type="common">Blackwell switchgrass</name>
    <dbReference type="NCBI Taxonomy" id="38727"/>
    <lineage>
        <taxon>Eukaryota</taxon>
        <taxon>Viridiplantae</taxon>
        <taxon>Streptophyta</taxon>
        <taxon>Embryophyta</taxon>
        <taxon>Tracheophyta</taxon>
        <taxon>Spermatophyta</taxon>
        <taxon>Magnoliopsida</taxon>
        <taxon>Liliopsida</taxon>
        <taxon>Poales</taxon>
        <taxon>Poaceae</taxon>
        <taxon>PACMAD clade</taxon>
        <taxon>Panicoideae</taxon>
        <taxon>Panicodae</taxon>
        <taxon>Paniceae</taxon>
        <taxon>Panicinae</taxon>
        <taxon>Panicum</taxon>
        <taxon>Panicum sect. Hiantes</taxon>
    </lineage>
</organism>
<feature type="region of interest" description="Disordered" evidence="7">
    <location>
        <begin position="172"/>
        <end position="221"/>
    </location>
</feature>
<keyword evidence="5" id="KW-0472">Membrane</keyword>
<dbReference type="AlphaFoldDB" id="A0A8T0NL17"/>
<sequence length="325" mass="34084">MERWAPAPARERPRRRPGQPSFSSTLLDAICDSLDDQPGGPGTTVAAARSAGSAQKKHEAALHCYYYKPSLAASHRAAPAPAPADDCSGRGYFSSSEVEYSLRRLRPIRTSGGVGAASVAPAEKPQQQQPAAVDKARGARKPSAASARGGCRRPASPGARLASLINAIFSGKRHSARQHPAPADEEPPCSTAPSTARPCLAKTPPSARARARPSRSRSRSRTVRFLDIDGEVAVAAAASGCRRIPVVEVEEDSDGGEQSSDASSDLFELENLAAIAPGSSATRCRRACGDELPVYGTTGAGLRHGIGRRRPFGYGTHGRSCSRVV</sequence>
<dbReference type="EMBL" id="CM029053">
    <property type="protein sequence ID" value="KAG2549275.1"/>
    <property type="molecule type" value="Genomic_DNA"/>
</dbReference>
<feature type="region of interest" description="Disordered" evidence="7">
    <location>
        <begin position="1"/>
        <end position="53"/>
    </location>
</feature>
<dbReference type="Proteomes" id="UP000823388">
    <property type="component" value="Chromosome 9K"/>
</dbReference>
<evidence type="ECO:0000256" key="6">
    <source>
        <dbReference type="ARBA" id="ARBA00023294"/>
    </source>
</evidence>
<evidence type="ECO:0000256" key="4">
    <source>
        <dbReference type="ARBA" id="ARBA00022475"/>
    </source>
</evidence>
<evidence type="ECO:0000256" key="1">
    <source>
        <dbReference type="ARBA" id="ARBA00004236"/>
    </source>
</evidence>
<dbReference type="GO" id="GO:0009734">
    <property type="term" value="P:auxin-activated signaling pathway"/>
    <property type="evidence" value="ECO:0007669"/>
    <property type="project" value="UniProtKB-KW"/>
</dbReference>
<dbReference type="OrthoDB" id="680041at2759"/>
<dbReference type="PANTHER" id="PTHR33541:SF9">
    <property type="entry name" value="PROTEIN BIG GRAIN 1-LIKE"/>
    <property type="match status" value="1"/>
</dbReference>